<dbReference type="InterPro" id="IPR036249">
    <property type="entry name" value="Thioredoxin-like_sf"/>
</dbReference>
<dbReference type="Gene3D" id="3.40.30.10">
    <property type="entry name" value="Glutaredoxin"/>
    <property type="match status" value="1"/>
</dbReference>
<feature type="domain" description="Thioredoxin-like fold" evidence="1">
    <location>
        <begin position="3"/>
        <end position="66"/>
    </location>
</feature>
<dbReference type="PROSITE" id="PS51354">
    <property type="entry name" value="GLUTAREDOXIN_2"/>
    <property type="match status" value="1"/>
</dbReference>
<proteinExistence type="predicted"/>
<dbReference type="Pfam" id="PF13098">
    <property type="entry name" value="Thioredoxin_2"/>
    <property type="match status" value="1"/>
</dbReference>
<dbReference type="STRING" id="322505.SAMN04487836_1031"/>
<organism evidence="2 3">
    <name type="scientific">Sharpea azabuensis</name>
    <dbReference type="NCBI Taxonomy" id="322505"/>
    <lineage>
        <taxon>Bacteria</taxon>
        <taxon>Bacillati</taxon>
        <taxon>Bacillota</taxon>
        <taxon>Erysipelotrichia</taxon>
        <taxon>Erysipelotrichales</taxon>
        <taxon>Coprobacillaceae</taxon>
        <taxon>Sharpea</taxon>
    </lineage>
</organism>
<dbReference type="RefSeq" id="WP_074732320.1">
    <property type="nucleotide sequence ID" value="NZ_FNYK01000038.1"/>
</dbReference>
<evidence type="ECO:0000313" key="3">
    <source>
        <dbReference type="Proteomes" id="UP000183028"/>
    </source>
</evidence>
<gene>
    <name evidence="2" type="ORF">SAMN04487834_10381</name>
</gene>
<dbReference type="Proteomes" id="UP000183028">
    <property type="component" value="Unassembled WGS sequence"/>
</dbReference>
<dbReference type="InterPro" id="IPR012336">
    <property type="entry name" value="Thioredoxin-like_fold"/>
</dbReference>
<protein>
    <recommendedName>
        <fullName evidence="1">Thioredoxin-like fold domain-containing protein</fullName>
    </recommendedName>
</protein>
<keyword evidence="3" id="KW-1185">Reference proteome</keyword>
<name>A0A1H6URW7_9FIRM</name>
<sequence length="92" mass="11078">MKKITWFYMNGCPYCRNGEKAFDEILKEHPEYKAIPISKVDERKEVAFANAHDYYYVPTLYLDEEKAYECSPQDHFDDIKQHFEEVLKKAFE</sequence>
<accession>A0A1H6URW7</accession>
<dbReference type="SUPFAM" id="SSF52833">
    <property type="entry name" value="Thioredoxin-like"/>
    <property type="match status" value="1"/>
</dbReference>
<evidence type="ECO:0000259" key="1">
    <source>
        <dbReference type="Pfam" id="PF13098"/>
    </source>
</evidence>
<dbReference type="EMBL" id="FNYK01000038">
    <property type="protein sequence ID" value="SEI95069.1"/>
    <property type="molecule type" value="Genomic_DNA"/>
</dbReference>
<evidence type="ECO:0000313" key="2">
    <source>
        <dbReference type="EMBL" id="SEI95069.1"/>
    </source>
</evidence>
<dbReference type="AlphaFoldDB" id="A0A1H6URW7"/>
<dbReference type="OrthoDB" id="5348456at2"/>
<reference evidence="3" key="1">
    <citation type="submission" date="2016-10" db="EMBL/GenBank/DDBJ databases">
        <authorList>
            <person name="Varghese N."/>
        </authorList>
    </citation>
    <scope>NUCLEOTIDE SEQUENCE [LARGE SCALE GENOMIC DNA]</scope>
    <source>
        <strain evidence="3">DSM 20406</strain>
    </source>
</reference>
<dbReference type="eggNOG" id="COG0695">
    <property type="taxonomic scope" value="Bacteria"/>
</dbReference>